<sequence>MDVESTSMRPPIDVLPVELLVHIFQLTGHWRSLMRIIHVCSHWRTIAISAPPLWTDISLEGREDQERFEFFMQRSQTAPLRIIANSLDDEFLWRLADLLHNEDTIDKIHVSSPSTHGYRIFFEGLFGGQLASNDETMDVRHLLCHTLPLGENFYCESRKNYLSAKRFPNLRSLNSAGGLIEFGTPFTSLVKLTLHNQHLTYEAIEQLAAGAPNVHTLMLPTIAEHTGPRYDPIEMPSVRTFGFSLKSDYGHALECPCPLAILRFPNLEYLEIAASYDFRAHACGHGLLDKTRLPKLRTLRIERLTEDRDLAFPALPLLERLELVEPRSALDMFGHAQTPDLYALPNLKSLYFENTQFEPSHYEWLKEFGKWRHSKQCRMVVELAPLSWSYEDRTQKTRDAVGAFADVHEAIYDGSMEKEVLDITLFEDPSDNGDMIDFDLVEEDWDDGGFDFDEEDFSDEDGYYV</sequence>
<feature type="domain" description="F-box" evidence="1">
    <location>
        <begin position="12"/>
        <end position="59"/>
    </location>
</feature>
<evidence type="ECO:0000313" key="2">
    <source>
        <dbReference type="EMBL" id="KIY71013.1"/>
    </source>
</evidence>
<dbReference type="Gene3D" id="3.80.10.10">
    <property type="entry name" value="Ribonuclease Inhibitor"/>
    <property type="match status" value="1"/>
</dbReference>
<dbReference type="InterPro" id="IPR032675">
    <property type="entry name" value="LRR_dom_sf"/>
</dbReference>
<dbReference type="SUPFAM" id="SSF52047">
    <property type="entry name" value="RNI-like"/>
    <property type="match status" value="1"/>
</dbReference>
<dbReference type="PANTHER" id="PTHR38926:SF72">
    <property type="entry name" value="IM:7136021-RELATED"/>
    <property type="match status" value="1"/>
</dbReference>
<gene>
    <name evidence="2" type="ORF">CYLTODRAFT_487643</name>
</gene>
<organism evidence="2 3">
    <name type="scientific">Cylindrobasidium torrendii FP15055 ss-10</name>
    <dbReference type="NCBI Taxonomy" id="1314674"/>
    <lineage>
        <taxon>Eukaryota</taxon>
        <taxon>Fungi</taxon>
        <taxon>Dikarya</taxon>
        <taxon>Basidiomycota</taxon>
        <taxon>Agaricomycotina</taxon>
        <taxon>Agaricomycetes</taxon>
        <taxon>Agaricomycetidae</taxon>
        <taxon>Agaricales</taxon>
        <taxon>Marasmiineae</taxon>
        <taxon>Physalacriaceae</taxon>
        <taxon>Cylindrobasidium</taxon>
    </lineage>
</organism>
<dbReference type="PANTHER" id="PTHR38926">
    <property type="entry name" value="F-BOX DOMAIN CONTAINING PROTEIN, EXPRESSED"/>
    <property type="match status" value="1"/>
</dbReference>
<reference evidence="2 3" key="1">
    <citation type="journal article" date="2015" name="Fungal Genet. Biol.">
        <title>Evolution of novel wood decay mechanisms in Agaricales revealed by the genome sequences of Fistulina hepatica and Cylindrobasidium torrendii.</title>
        <authorList>
            <person name="Floudas D."/>
            <person name="Held B.W."/>
            <person name="Riley R."/>
            <person name="Nagy L.G."/>
            <person name="Koehler G."/>
            <person name="Ransdell A.S."/>
            <person name="Younus H."/>
            <person name="Chow J."/>
            <person name="Chiniquy J."/>
            <person name="Lipzen A."/>
            <person name="Tritt A."/>
            <person name="Sun H."/>
            <person name="Haridas S."/>
            <person name="LaButti K."/>
            <person name="Ohm R.A."/>
            <person name="Kues U."/>
            <person name="Blanchette R.A."/>
            <person name="Grigoriev I.V."/>
            <person name="Minto R.E."/>
            <person name="Hibbett D.S."/>
        </authorList>
    </citation>
    <scope>NUCLEOTIDE SEQUENCE [LARGE SCALE GENOMIC DNA]</scope>
    <source>
        <strain evidence="2 3">FP15055 ss-10</strain>
    </source>
</reference>
<dbReference type="Proteomes" id="UP000054007">
    <property type="component" value="Unassembled WGS sequence"/>
</dbReference>
<dbReference type="AlphaFoldDB" id="A0A0D7BKD9"/>
<dbReference type="InterPro" id="IPR036047">
    <property type="entry name" value="F-box-like_dom_sf"/>
</dbReference>
<name>A0A0D7BKD9_9AGAR</name>
<keyword evidence="3" id="KW-1185">Reference proteome</keyword>
<proteinExistence type="predicted"/>
<dbReference type="EMBL" id="KN880460">
    <property type="protein sequence ID" value="KIY71013.1"/>
    <property type="molecule type" value="Genomic_DNA"/>
</dbReference>
<dbReference type="SUPFAM" id="SSF81383">
    <property type="entry name" value="F-box domain"/>
    <property type="match status" value="1"/>
</dbReference>
<dbReference type="OrthoDB" id="3024072at2759"/>
<evidence type="ECO:0000313" key="3">
    <source>
        <dbReference type="Proteomes" id="UP000054007"/>
    </source>
</evidence>
<dbReference type="Gene3D" id="1.20.1280.50">
    <property type="match status" value="1"/>
</dbReference>
<accession>A0A0D7BKD9</accession>
<dbReference type="STRING" id="1314674.A0A0D7BKD9"/>
<evidence type="ECO:0000259" key="1">
    <source>
        <dbReference type="Pfam" id="PF12937"/>
    </source>
</evidence>
<dbReference type="Pfam" id="PF12937">
    <property type="entry name" value="F-box-like"/>
    <property type="match status" value="1"/>
</dbReference>
<dbReference type="InterPro" id="IPR001810">
    <property type="entry name" value="F-box_dom"/>
</dbReference>
<protein>
    <recommendedName>
        <fullName evidence="1">F-box domain-containing protein</fullName>
    </recommendedName>
</protein>